<dbReference type="AlphaFoldDB" id="A0AAJ2K1D3"/>
<dbReference type="Proteomes" id="UP001250538">
    <property type="component" value="Unassembled WGS sequence"/>
</dbReference>
<keyword evidence="3" id="KW-0597">Phosphoprotein</keyword>
<evidence type="ECO:0000256" key="6">
    <source>
        <dbReference type="ARBA" id="ARBA00023012"/>
    </source>
</evidence>
<evidence type="ECO:0000259" key="7">
    <source>
        <dbReference type="Pfam" id="PF02518"/>
    </source>
</evidence>
<dbReference type="InterPro" id="IPR050351">
    <property type="entry name" value="BphY/WalK/GraS-like"/>
</dbReference>
<dbReference type="GO" id="GO:0004721">
    <property type="term" value="F:phosphoprotein phosphatase activity"/>
    <property type="evidence" value="ECO:0007669"/>
    <property type="project" value="TreeGrafter"/>
</dbReference>
<keyword evidence="6" id="KW-0902">Two-component regulatory system</keyword>
<dbReference type="Pfam" id="PF02518">
    <property type="entry name" value="HATPase_c"/>
    <property type="match status" value="1"/>
</dbReference>
<keyword evidence="9" id="KW-1185">Reference proteome</keyword>
<dbReference type="GO" id="GO:0005524">
    <property type="term" value="F:ATP binding"/>
    <property type="evidence" value="ECO:0007669"/>
    <property type="project" value="UniProtKB-KW"/>
</dbReference>
<dbReference type="InterPro" id="IPR003594">
    <property type="entry name" value="HATPase_dom"/>
</dbReference>
<protein>
    <recommendedName>
        <fullName evidence="2">histidine kinase</fullName>
        <ecNumber evidence="2">2.7.13.3</ecNumber>
    </recommendedName>
</protein>
<organism evidence="8 9">
    <name type="scientific">Paenibacillus suaedae</name>
    <dbReference type="NCBI Taxonomy" id="3077233"/>
    <lineage>
        <taxon>Bacteria</taxon>
        <taxon>Bacillati</taxon>
        <taxon>Bacillota</taxon>
        <taxon>Bacilli</taxon>
        <taxon>Bacillales</taxon>
        <taxon>Paenibacillaceae</taxon>
        <taxon>Paenibacillus</taxon>
    </lineage>
</organism>
<name>A0AAJ2K1D3_9BACL</name>
<comment type="catalytic activity">
    <reaction evidence="1">
        <text>ATP + protein L-histidine = ADP + protein N-phospho-L-histidine.</text>
        <dbReference type="EC" id="2.7.13.3"/>
    </reaction>
</comment>
<evidence type="ECO:0000256" key="3">
    <source>
        <dbReference type="ARBA" id="ARBA00022553"/>
    </source>
</evidence>
<comment type="caution">
    <text evidence="8">The sequence shown here is derived from an EMBL/GenBank/DDBJ whole genome shotgun (WGS) entry which is preliminary data.</text>
</comment>
<keyword evidence="4" id="KW-0808">Transferase</keyword>
<evidence type="ECO:0000313" key="9">
    <source>
        <dbReference type="Proteomes" id="UP001250538"/>
    </source>
</evidence>
<proteinExistence type="predicted"/>
<keyword evidence="8" id="KW-0547">Nucleotide-binding</keyword>
<dbReference type="EMBL" id="JAVYAA010000004">
    <property type="protein sequence ID" value="MDT8978023.1"/>
    <property type="molecule type" value="Genomic_DNA"/>
</dbReference>
<evidence type="ECO:0000256" key="2">
    <source>
        <dbReference type="ARBA" id="ARBA00012438"/>
    </source>
</evidence>
<dbReference type="PANTHER" id="PTHR45453:SF1">
    <property type="entry name" value="PHOSPHATE REGULON SENSOR PROTEIN PHOR"/>
    <property type="match status" value="1"/>
</dbReference>
<evidence type="ECO:0000256" key="4">
    <source>
        <dbReference type="ARBA" id="ARBA00022679"/>
    </source>
</evidence>
<dbReference type="Gene3D" id="3.30.565.10">
    <property type="entry name" value="Histidine kinase-like ATPase, C-terminal domain"/>
    <property type="match status" value="1"/>
</dbReference>
<evidence type="ECO:0000256" key="5">
    <source>
        <dbReference type="ARBA" id="ARBA00022777"/>
    </source>
</evidence>
<dbReference type="SUPFAM" id="SSF55874">
    <property type="entry name" value="ATPase domain of HSP90 chaperone/DNA topoisomerase II/histidine kinase"/>
    <property type="match status" value="1"/>
</dbReference>
<accession>A0AAJ2K1D3</accession>
<dbReference type="GO" id="GO:0005886">
    <property type="term" value="C:plasma membrane"/>
    <property type="evidence" value="ECO:0007669"/>
    <property type="project" value="TreeGrafter"/>
</dbReference>
<dbReference type="GO" id="GO:0016036">
    <property type="term" value="P:cellular response to phosphate starvation"/>
    <property type="evidence" value="ECO:0007669"/>
    <property type="project" value="TreeGrafter"/>
</dbReference>
<sequence>MISSPIFEPFYRSDSSRNPGYGGTGLGLTLAQRIVRAHQGDLSVRNRSQLGVLYYGVDPWQNQIK</sequence>
<dbReference type="InterPro" id="IPR036890">
    <property type="entry name" value="HATPase_C_sf"/>
</dbReference>
<keyword evidence="8" id="KW-0067">ATP-binding</keyword>
<dbReference type="InterPro" id="IPR004358">
    <property type="entry name" value="Sig_transdc_His_kin-like_C"/>
</dbReference>
<dbReference type="GO" id="GO:0000155">
    <property type="term" value="F:phosphorelay sensor kinase activity"/>
    <property type="evidence" value="ECO:0007669"/>
    <property type="project" value="TreeGrafter"/>
</dbReference>
<keyword evidence="5" id="KW-0418">Kinase</keyword>
<dbReference type="PRINTS" id="PR00344">
    <property type="entry name" value="BCTRLSENSOR"/>
</dbReference>
<dbReference type="EC" id="2.7.13.3" evidence="2"/>
<evidence type="ECO:0000313" key="8">
    <source>
        <dbReference type="EMBL" id="MDT8978023.1"/>
    </source>
</evidence>
<evidence type="ECO:0000256" key="1">
    <source>
        <dbReference type="ARBA" id="ARBA00000085"/>
    </source>
</evidence>
<dbReference type="PANTHER" id="PTHR45453">
    <property type="entry name" value="PHOSPHATE REGULON SENSOR PROTEIN PHOR"/>
    <property type="match status" value="1"/>
</dbReference>
<gene>
    <name evidence="8" type="ORF">RQP50_17500</name>
</gene>
<dbReference type="RefSeq" id="WP_315746210.1">
    <property type="nucleotide sequence ID" value="NZ_JAVYAA010000004.1"/>
</dbReference>
<feature type="domain" description="Histidine kinase/HSP90-like ATPase" evidence="7">
    <location>
        <begin position="6"/>
        <end position="48"/>
    </location>
</feature>
<reference evidence="9" key="1">
    <citation type="submission" date="2023-09" db="EMBL/GenBank/DDBJ databases">
        <title>Paenibacillus sp. chi10 Genome sequencing and assembly.</title>
        <authorList>
            <person name="Kim I."/>
        </authorList>
    </citation>
    <scope>NUCLEOTIDE SEQUENCE [LARGE SCALE GENOMIC DNA]</scope>
    <source>
        <strain evidence="9">chi10</strain>
    </source>
</reference>